<comment type="caution">
    <text evidence="1">The sequence shown here is derived from an EMBL/GenBank/DDBJ whole genome shotgun (WGS) entry which is preliminary data.</text>
</comment>
<dbReference type="GO" id="GO:0005615">
    <property type="term" value="C:extracellular space"/>
    <property type="evidence" value="ECO:0007669"/>
    <property type="project" value="TreeGrafter"/>
</dbReference>
<dbReference type="OrthoDB" id="96314at2759"/>
<dbReference type="PANTHER" id="PTHR10974:SF1">
    <property type="entry name" value="FI08016P-RELATED"/>
    <property type="match status" value="1"/>
</dbReference>
<dbReference type="FunFam" id="3.40.720.10:FF:000017">
    <property type="entry name" value="Predicted protein"/>
    <property type="match status" value="1"/>
</dbReference>
<organism evidence="1 2">
    <name type="scientific">Allacma fusca</name>
    <dbReference type="NCBI Taxonomy" id="39272"/>
    <lineage>
        <taxon>Eukaryota</taxon>
        <taxon>Metazoa</taxon>
        <taxon>Ecdysozoa</taxon>
        <taxon>Arthropoda</taxon>
        <taxon>Hexapoda</taxon>
        <taxon>Collembola</taxon>
        <taxon>Symphypleona</taxon>
        <taxon>Sminthuridae</taxon>
        <taxon>Allacma</taxon>
    </lineage>
</organism>
<reference evidence="1" key="1">
    <citation type="submission" date="2021-06" db="EMBL/GenBank/DDBJ databases">
        <authorList>
            <person name="Hodson N. C."/>
            <person name="Mongue J. A."/>
            <person name="Jaron S. K."/>
        </authorList>
    </citation>
    <scope>NUCLEOTIDE SEQUENCE</scope>
</reference>
<evidence type="ECO:0000313" key="1">
    <source>
        <dbReference type="EMBL" id="CAG7833394.1"/>
    </source>
</evidence>
<evidence type="ECO:0000313" key="2">
    <source>
        <dbReference type="Proteomes" id="UP000708208"/>
    </source>
</evidence>
<keyword evidence="2" id="KW-1185">Reference proteome</keyword>
<accession>A0A8J2LHT2</accession>
<proteinExistence type="predicted"/>
<name>A0A8J2LHT2_9HEXA</name>
<gene>
    <name evidence="1" type="ORF">AFUS01_LOCUS43023</name>
</gene>
<sequence length="396" mass="46512">MEFIKIICNASTGGPQKINFLANVPRNGRTDRKAKNWKLRSKRPISILILIVDSTSRTEAYRALNKTMDILVNKLNFVDFKGHHPVAEPTMNNALALLMGLRPEDILKQYKFSRRDFWDNVPFIWDIFNQMDFITGYFEDLPMYGTFNYGGQKGFLRRPTDLTLRPIMLALNAQFPYKKKNFCFGQRAVTKFMLDHQFEAMQRFRDTPTFFVSWPVWPQHDVPHSLYTQDDNYAEFFEKISKDEDLLENTLFVFSADHAFKWDEYANTKFGLLERRTVPLLIRVPNRLQREFPQVVDNLLWNSEIVTCHYDIYRTLLHLVKHFDESGLLEGQGSEKYGWSLLEKLPRTRSCKEASVIPTMCSCNLPLLEDDTKFLFPNHSHNPELLIDSHEFPRFG</sequence>
<dbReference type="EMBL" id="CAJVCH010569865">
    <property type="protein sequence ID" value="CAG7833394.1"/>
    <property type="molecule type" value="Genomic_DNA"/>
</dbReference>
<dbReference type="Pfam" id="PF02995">
    <property type="entry name" value="DUF229"/>
    <property type="match status" value="1"/>
</dbReference>
<dbReference type="AlphaFoldDB" id="A0A8J2LHT2"/>
<protein>
    <submittedName>
        <fullName evidence="1">Uncharacterized protein</fullName>
    </submittedName>
</protein>
<dbReference type="InterPro" id="IPR004245">
    <property type="entry name" value="DUF229"/>
</dbReference>
<dbReference type="Proteomes" id="UP000708208">
    <property type="component" value="Unassembled WGS sequence"/>
</dbReference>
<dbReference type="PANTHER" id="PTHR10974">
    <property type="entry name" value="FI08016P-RELATED"/>
    <property type="match status" value="1"/>
</dbReference>